<comment type="similarity">
    <text evidence="2">In the C-terminal section; belongs to the trehalose phosphatase family.</text>
</comment>
<dbReference type="GO" id="GO:0005946">
    <property type="term" value="C:alpha,alpha-trehalose-phosphate synthase complex (UDP-forming)"/>
    <property type="evidence" value="ECO:0007669"/>
    <property type="project" value="TreeGrafter"/>
</dbReference>
<keyword evidence="5" id="KW-1185">Reference proteome</keyword>
<dbReference type="FunFam" id="3.40.50.1000:FF:000052">
    <property type="entry name" value="Alpha,alpha-trehalose-phosphate synthase [UDP-forming] 6"/>
    <property type="match status" value="1"/>
</dbReference>
<reference evidence="4" key="1">
    <citation type="submission" date="2021-06" db="EMBL/GenBank/DDBJ databases">
        <authorList>
            <person name="Kallberg Y."/>
            <person name="Tangrot J."/>
            <person name="Rosling A."/>
        </authorList>
    </citation>
    <scope>NUCLEOTIDE SEQUENCE</scope>
    <source>
        <strain evidence="4">BR232B</strain>
    </source>
</reference>
<gene>
    <name evidence="4" type="ORF">PBRASI_LOCUS1249</name>
</gene>
<dbReference type="NCBIfam" id="TIGR00685">
    <property type="entry name" value="T6PP"/>
    <property type="match status" value="1"/>
</dbReference>
<dbReference type="InterPro" id="IPR006379">
    <property type="entry name" value="HAD-SF_hydro_IIB"/>
</dbReference>
<dbReference type="CDD" id="cd03788">
    <property type="entry name" value="GT20_TPS"/>
    <property type="match status" value="1"/>
</dbReference>
<evidence type="ECO:0000313" key="5">
    <source>
        <dbReference type="Proteomes" id="UP000789739"/>
    </source>
</evidence>
<evidence type="ECO:0000256" key="2">
    <source>
        <dbReference type="ARBA" id="ARBA00006330"/>
    </source>
</evidence>
<feature type="region of interest" description="Disordered" evidence="3">
    <location>
        <begin position="1"/>
        <end position="20"/>
    </location>
</feature>
<dbReference type="SUPFAM" id="SSF56784">
    <property type="entry name" value="HAD-like"/>
    <property type="match status" value="1"/>
</dbReference>
<evidence type="ECO:0000313" key="4">
    <source>
        <dbReference type="EMBL" id="CAG8474554.1"/>
    </source>
</evidence>
<organism evidence="4 5">
    <name type="scientific">Paraglomus brasilianum</name>
    <dbReference type="NCBI Taxonomy" id="144538"/>
    <lineage>
        <taxon>Eukaryota</taxon>
        <taxon>Fungi</taxon>
        <taxon>Fungi incertae sedis</taxon>
        <taxon>Mucoromycota</taxon>
        <taxon>Glomeromycotina</taxon>
        <taxon>Glomeromycetes</taxon>
        <taxon>Paraglomerales</taxon>
        <taxon>Paraglomeraceae</taxon>
        <taxon>Paraglomus</taxon>
    </lineage>
</organism>
<dbReference type="Pfam" id="PF02358">
    <property type="entry name" value="Trehalose_PPase"/>
    <property type="match status" value="1"/>
</dbReference>
<comment type="similarity">
    <text evidence="1">In the N-terminal section; belongs to the glycosyltransferase 20 family.</text>
</comment>
<dbReference type="InterPro" id="IPR003337">
    <property type="entry name" value="Trehalose_PPase"/>
</dbReference>
<dbReference type="GO" id="GO:0003825">
    <property type="term" value="F:alpha,alpha-trehalose-phosphate synthase (UDP-forming) activity"/>
    <property type="evidence" value="ECO:0007669"/>
    <property type="project" value="TreeGrafter"/>
</dbReference>
<protein>
    <submittedName>
        <fullName evidence="4">3959_t:CDS:1</fullName>
    </submittedName>
</protein>
<dbReference type="CDD" id="cd01627">
    <property type="entry name" value="HAD_TPP"/>
    <property type="match status" value="1"/>
</dbReference>
<dbReference type="FunFam" id="3.30.70.1020:FF:000002">
    <property type="entry name" value="Trehalose-6-phosphate synthase 2"/>
    <property type="match status" value="1"/>
</dbReference>
<dbReference type="OrthoDB" id="755951at2759"/>
<dbReference type="GO" id="GO:0004805">
    <property type="term" value="F:trehalose-phosphatase activity"/>
    <property type="evidence" value="ECO:0007669"/>
    <property type="project" value="TreeGrafter"/>
</dbReference>
<dbReference type="SUPFAM" id="SSF53756">
    <property type="entry name" value="UDP-Glycosyltransferase/glycogen phosphorylase"/>
    <property type="match status" value="1"/>
</dbReference>
<dbReference type="EMBL" id="CAJVPI010000078">
    <property type="protein sequence ID" value="CAG8474554.1"/>
    <property type="molecule type" value="Genomic_DNA"/>
</dbReference>
<dbReference type="Gene3D" id="3.40.50.2000">
    <property type="entry name" value="Glycogen Phosphorylase B"/>
    <property type="match status" value="2"/>
</dbReference>
<dbReference type="GO" id="GO:0005992">
    <property type="term" value="P:trehalose biosynthetic process"/>
    <property type="evidence" value="ECO:0007669"/>
    <property type="project" value="InterPro"/>
</dbReference>
<dbReference type="InterPro" id="IPR023214">
    <property type="entry name" value="HAD_sf"/>
</dbReference>
<dbReference type="PANTHER" id="PTHR10788:SF123">
    <property type="entry name" value="TREHALOSE-PHOSPHATASE"/>
    <property type="match status" value="1"/>
</dbReference>
<dbReference type="Gene3D" id="3.30.70.1020">
    <property type="entry name" value="Trehalose-6-phosphate phosphatase related protein, domain 2"/>
    <property type="match status" value="1"/>
</dbReference>
<comment type="caution">
    <text evidence="4">The sequence shown here is derived from an EMBL/GenBank/DDBJ whole genome shotgun (WGS) entry which is preliminary data.</text>
</comment>
<sequence>MVAQKFDSPNGVHSTNSKTASRQRIINVTHLIPHSPILQKQPNTNDTYTWLLRPRDAHTALYSGIRSLNKDWDNLVIGYVGDINQDENGHINGYSSSLGNCSGNLLDHSALTDERKKELEYLLAKDKVYPIFLNEVEHRGHYEGYCKTVLWPLFHYILWDKATDGREEATNWVQYVKVNEKFTDKIVEIYKPGDIVWIHDYHLLMVPELLRKRLPDAIIGLFIHAPFPSSEIFKCLPKRNKVLNGMLGANLIGFQTYSYARHFTSNCTRILGYESTSSGGVSAQGLVVAVGTFPIGIDTQRVESRRKLPGVQSKMAVIKEMYAGKKIIVGRDKLDLVKGVLQKLHAFEQFLKDYPEWRNKVVLIQVTSPALSESPKLEVKASELIARINGTYGSLEFTPVHHYHNDIDQDEYYSLMSVADIGLITSVRDGMNTTSLEYIVCQKDNHGPLILSEFTGTAGSLSTAIMVNPWDYKGVARAIYEALNLSREEKQVKHMLLYDLVSSYTADFWAQSFIKELLANSNSTERSTPTPYLNTDLMINNYNSSNKRLLLFDYDGTLTPIVRIPSAALPPPHMLTALEALSSDPKNDVWIISGRDQKALEEWLGHVPRLGLSAEHGSFLKHPETNKWINLTEDMDMSWMTDVTEIFTYYTERTQGSFVENKRCSLTWHYRNADPDYGAFQAKELQNHLEGVILTKFPVEILLGKKNLEVRPTQVNKGEIVKRLISNTPGVDFIFCAGDDRTDEDMFRAVRKSDVSEKSSFCVTIGTEYKKTMAEWHVGSPEEVIKTMHKLLGTN</sequence>
<dbReference type="Proteomes" id="UP000789739">
    <property type="component" value="Unassembled WGS sequence"/>
</dbReference>
<dbReference type="NCBIfam" id="NF011071">
    <property type="entry name" value="PRK14501.1"/>
    <property type="match status" value="1"/>
</dbReference>
<dbReference type="NCBIfam" id="TIGR01484">
    <property type="entry name" value="HAD-SF-IIB"/>
    <property type="match status" value="1"/>
</dbReference>
<accession>A0A9N8W288</accession>
<dbReference type="GO" id="GO:0005829">
    <property type="term" value="C:cytosol"/>
    <property type="evidence" value="ECO:0007669"/>
    <property type="project" value="TreeGrafter"/>
</dbReference>
<proteinExistence type="inferred from homology"/>
<feature type="compositionally biased region" description="Polar residues" evidence="3">
    <location>
        <begin position="11"/>
        <end position="20"/>
    </location>
</feature>
<evidence type="ECO:0000256" key="1">
    <source>
        <dbReference type="ARBA" id="ARBA00005409"/>
    </source>
</evidence>
<dbReference type="PANTHER" id="PTHR10788">
    <property type="entry name" value="TREHALOSE-6-PHOSPHATE SYNTHASE"/>
    <property type="match status" value="1"/>
</dbReference>
<dbReference type="AlphaFoldDB" id="A0A9N8W288"/>
<name>A0A9N8W288_9GLOM</name>
<evidence type="ECO:0000256" key="3">
    <source>
        <dbReference type="SAM" id="MobiDB-lite"/>
    </source>
</evidence>
<dbReference type="InterPro" id="IPR001830">
    <property type="entry name" value="Glyco_trans_20"/>
</dbReference>
<dbReference type="FunFam" id="3.40.50.2000:FF:000036">
    <property type="entry name" value="Alpha,alpha-trehalose-phosphate synthase subunit Tps2"/>
    <property type="match status" value="1"/>
</dbReference>
<dbReference type="Gene3D" id="3.40.50.1000">
    <property type="entry name" value="HAD superfamily/HAD-like"/>
    <property type="match status" value="1"/>
</dbReference>
<dbReference type="InterPro" id="IPR036412">
    <property type="entry name" value="HAD-like_sf"/>
</dbReference>
<dbReference type="Pfam" id="PF00982">
    <property type="entry name" value="Glyco_transf_20"/>
    <property type="match status" value="1"/>
</dbReference>